<dbReference type="InterPro" id="IPR003661">
    <property type="entry name" value="HisK_dim/P_dom"/>
</dbReference>
<dbReference type="PROSITE" id="PS50109">
    <property type="entry name" value="HIS_KIN"/>
    <property type="match status" value="1"/>
</dbReference>
<evidence type="ECO:0000256" key="3">
    <source>
        <dbReference type="ARBA" id="ARBA00012438"/>
    </source>
</evidence>
<dbReference type="SMART" id="SM00387">
    <property type="entry name" value="HATPase_c"/>
    <property type="match status" value="1"/>
</dbReference>
<organism evidence="11 12">
    <name type="scientific">Microbacterium alkaliflavum</name>
    <dbReference type="NCBI Taxonomy" id="3248839"/>
    <lineage>
        <taxon>Bacteria</taxon>
        <taxon>Bacillati</taxon>
        <taxon>Actinomycetota</taxon>
        <taxon>Actinomycetes</taxon>
        <taxon>Micrococcales</taxon>
        <taxon>Microbacteriaceae</taxon>
        <taxon>Microbacterium</taxon>
    </lineage>
</organism>
<comment type="caution">
    <text evidence="11">The sequence shown here is derived from an EMBL/GenBank/DDBJ whole genome shotgun (WGS) entry which is preliminary data.</text>
</comment>
<evidence type="ECO:0000256" key="5">
    <source>
        <dbReference type="ARBA" id="ARBA00022679"/>
    </source>
</evidence>
<dbReference type="InterPro" id="IPR050351">
    <property type="entry name" value="BphY/WalK/GraS-like"/>
</dbReference>
<evidence type="ECO:0000256" key="4">
    <source>
        <dbReference type="ARBA" id="ARBA00022553"/>
    </source>
</evidence>
<evidence type="ECO:0000313" key="11">
    <source>
        <dbReference type="EMBL" id="MFH8252749.1"/>
    </source>
</evidence>
<evidence type="ECO:0000256" key="8">
    <source>
        <dbReference type="ARBA" id="ARBA00039401"/>
    </source>
</evidence>
<dbReference type="SUPFAM" id="SSF55874">
    <property type="entry name" value="ATPase domain of HSP90 chaperone/DNA topoisomerase II/histidine kinase"/>
    <property type="match status" value="1"/>
</dbReference>
<keyword evidence="9" id="KW-0812">Transmembrane</keyword>
<evidence type="ECO:0000259" key="10">
    <source>
        <dbReference type="PROSITE" id="PS50109"/>
    </source>
</evidence>
<dbReference type="PANTHER" id="PTHR45453">
    <property type="entry name" value="PHOSPHATE REGULON SENSOR PROTEIN PHOR"/>
    <property type="match status" value="1"/>
</dbReference>
<evidence type="ECO:0000313" key="12">
    <source>
        <dbReference type="Proteomes" id="UP001610861"/>
    </source>
</evidence>
<keyword evidence="12" id="KW-1185">Reference proteome</keyword>
<keyword evidence="4" id="KW-0597">Phosphoprotein</keyword>
<dbReference type="Pfam" id="PF00512">
    <property type="entry name" value="HisKA"/>
    <property type="match status" value="1"/>
</dbReference>
<dbReference type="SMART" id="SM00388">
    <property type="entry name" value="HisKA"/>
    <property type="match status" value="1"/>
</dbReference>
<name>A0ABW7QHF8_9MICO</name>
<comment type="subcellular location">
    <subcellularLocation>
        <location evidence="2">Cell membrane</location>
    </subcellularLocation>
</comment>
<evidence type="ECO:0000256" key="1">
    <source>
        <dbReference type="ARBA" id="ARBA00000085"/>
    </source>
</evidence>
<dbReference type="SUPFAM" id="SSF47384">
    <property type="entry name" value="Homodimeric domain of signal transducing histidine kinase"/>
    <property type="match status" value="1"/>
</dbReference>
<dbReference type="Proteomes" id="UP001610861">
    <property type="component" value="Unassembled WGS sequence"/>
</dbReference>
<accession>A0ABW7QHF8</accession>
<feature type="transmembrane region" description="Helical" evidence="9">
    <location>
        <begin position="67"/>
        <end position="90"/>
    </location>
</feature>
<keyword evidence="7" id="KW-0902">Two-component regulatory system</keyword>
<feature type="transmembrane region" description="Helical" evidence="9">
    <location>
        <begin position="6"/>
        <end position="29"/>
    </location>
</feature>
<dbReference type="Gene3D" id="3.30.565.10">
    <property type="entry name" value="Histidine kinase-like ATPase, C-terminal domain"/>
    <property type="match status" value="1"/>
</dbReference>
<comment type="catalytic activity">
    <reaction evidence="1">
        <text>ATP + protein L-histidine = ADP + protein N-phospho-L-histidine.</text>
        <dbReference type="EC" id="2.7.13.3"/>
    </reaction>
</comment>
<dbReference type="Gene3D" id="1.10.287.130">
    <property type="match status" value="1"/>
</dbReference>
<keyword evidence="5" id="KW-0808">Transferase</keyword>
<gene>
    <name evidence="11" type="ORF">ACH3VR_20450</name>
</gene>
<evidence type="ECO:0000256" key="9">
    <source>
        <dbReference type="SAM" id="Phobius"/>
    </source>
</evidence>
<dbReference type="InterPro" id="IPR004358">
    <property type="entry name" value="Sig_transdc_His_kin-like_C"/>
</dbReference>
<dbReference type="PRINTS" id="PR00344">
    <property type="entry name" value="BCTRLSENSOR"/>
</dbReference>
<keyword evidence="9" id="KW-0472">Membrane</keyword>
<keyword evidence="9" id="KW-1133">Transmembrane helix</keyword>
<dbReference type="InterPro" id="IPR036890">
    <property type="entry name" value="HATPase_C_sf"/>
</dbReference>
<feature type="transmembrane region" description="Helical" evidence="9">
    <location>
        <begin position="36"/>
        <end position="61"/>
    </location>
</feature>
<sequence length="334" mass="33876">MTVPVDALLFSATAAAVVGIAGAVIILAIARVRVAVAAVAAPLVVVLSVTAGVIAGAGSMLLSAADLTGILLVLLATVPIALAVGALVAVRIQSAARAAERAAAAAETERRIEGQRRDLIAWVSHDLRTPLAGIRATAEALQDGVIPDAVGAAESIRHDAMRMSAMVDDLLMLSRLQAPSVALERMDMDIGDLVSDTVAALRPIAEAAGVELTGAAPTGVRATVASPELRRAIGNLVVNGIRHTPRGGVVDTTLALEDGRAVVAVADSCGGIPETDLPHVFETGWRGSASRRPDAGAGLGLAIVRGVADAHQGSATVRNNSTGCVFELRLPVTV</sequence>
<protein>
    <recommendedName>
        <fullName evidence="8">Sensor-like histidine kinase SenX3</fullName>
        <ecNumber evidence="3">2.7.13.3</ecNumber>
    </recommendedName>
</protein>
<dbReference type="EMBL" id="JBIQWL010000012">
    <property type="protein sequence ID" value="MFH8252749.1"/>
    <property type="molecule type" value="Genomic_DNA"/>
</dbReference>
<feature type="domain" description="Histidine kinase" evidence="10">
    <location>
        <begin position="122"/>
        <end position="334"/>
    </location>
</feature>
<dbReference type="InterPro" id="IPR005467">
    <property type="entry name" value="His_kinase_dom"/>
</dbReference>
<reference evidence="11 12" key="1">
    <citation type="submission" date="2024-09" db="EMBL/GenBank/DDBJ databases">
        <authorList>
            <person name="Pan X."/>
        </authorList>
    </citation>
    <scope>NUCLEOTIDE SEQUENCE [LARGE SCALE GENOMIC DNA]</scope>
    <source>
        <strain evidence="11 12">B2969</strain>
    </source>
</reference>
<keyword evidence="6 11" id="KW-0418">Kinase</keyword>
<dbReference type="InterPro" id="IPR003594">
    <property type="entry name" value="HATPase_dom"/>
</dbReference>
<evidence type="ECO:0000256" key="6">
    <source>
        <dbReference type="ARBA" id="ARBA00022777"/>
    </source>
</evidence>
<dbReference type="GO" id="GO:0016301">
    <property type="term" value="F:kinase activity"/>
    <property type="evidence" value="ECO:0007669"/>
    <property type="project" value="UniProtKB-KW"/>
</dbReference>
<evidence type="ECO:0000256" key="2">
    <source>
        <dbReference type="ARBA" id="ARBA00004236"/>
    </source>
</evidence>
<proteinExistence type="predicted"/>
<dbReference type="InterPro" id="IPR036097">
    <property type="entry name" value="HisK_dim/P_sf"/>
</dbReference>
<dbReference type="CDD" id="cd00082">
    <property type="entry name" value="HisKA"/>
    <property type="match status" value="1"/>
</dbReference>
<dbReference type="EC" id="2.7.13.3" evidence="3"/>
<dbReference type="PANTHER" id="PTHR45453:SF1">
    <property type="entry name" value="PHOSPHATE REGULON SENSOR PROTEIN PHOR"/>
    <property type="match status" value="1"/>
</dbReference>
<evidence type="ECO:0000256" key="7">
    <source>
        <dbReference type="ARBA" id="ARBA00023012"/>
    </source>
</evidence>
<dbReference type="Pfam" id="PF02518">
    <property type="entry name" value="HATPase_c"/>
    <property type="match status" value="1"/>
</dbReference>
<dbReference type="RefSeq" id="WP_397558180.1">
    <property type="nucleotide sequence ID" value="NZ_JBIQWL010000012.1"/>
</dbReference>